<keyword evidence="3" id="KW-0687">Ribonucleoprotein</keyword>
<dbReference type="CDD" id="cd00472">
    <property type="entry name" value="Ribosomal_L24e_L24"/>
    <property type="match status" value="1"/>
</dbReference>
<accession>A0A7R9W543</accession>
<dbReference type="InterPro" id="IPR038630">
    <property type="entry name" value="L24e/L24_sf"/>
</dbReference>
<dbReference type="PROSITE" id="PS01073">
    <property type="entry name" value="RIBOSOMAL_L24E"/>
    <property type="match status" value="1"/>
</dbReference>
<dbReference type="Gene3D" id="2.30.170.20">
    <property type="entry name" value="Ribosomal protein L24e"/>
    <property type="match status" value="1"/>
</dbReference>
<proteinExistence type="inferred from homology"/>
<dbReference type="EMBL" id="HBED01026781">
    <property type="protein sequence ID" value="CAD8314610.1"/>
    <property type="molecule type" value="Transcribed_RNA"/>
</dbReference>
<dbReference type="AlphaFoldDB" id="A0A7R9W543"/>
<dbReference type="InterPro" id="IPR000988">
    <property type="entry name" value="Ribosomal_eL24-rel_N"/>
</dbReference>
<dbReference type="GO" id="GO:0002181">
    <property type="term" value="P:cytoplasmic translation"/>
    <property type="evidence" value="ECO:0007669"/>
    <property type="project" value="TreeGrafter"/>
</dbReference>
<evidence type="ECO:0000256" key="3">
    <source>
        <dbReference type="ARBA" id="ARBA00023274"/>
    </source>
</evidence>
<name>A0A7R9W543_9STRA</name>
<organism evidence="5">
    <name type="scientific">Pseudictyota dubia</name>
    <dbReference type="NCBI Taxonomy" id="2749911"/>
    <lineage>
        <taxon>Eukaryota</taxon>
        <taxon>Sar</taxon>
        <taxon>Stramenopiles</taxon>
        <taxon>Ochrophyta</taxon>
        <taxon>Bacillariophyta</taxon>
        <taxon>Mediophyceae</taxon>
        <taxon>Biddulphiophycidae</taxon>
        <taxon>Eupodiscales</taxon>
        <taxon>Odontellaceae</taxon>
        <taxon>Pseudictyota</taxon>
    </lineage>
</organism>
<evidence type="ECO:0000256" key="2">
    <source>
        <dbReference type="ARBA" id="ARBA00022980"/>
    </source>
</evidence>
<keyword evidence="2" id="KW-0689">Ribosomal protein</keyword>
<dbReference type="InterPro" id="IPR056366">
    <property type="entry name" value="Ribosomal_eL24"/>
</dbReference>
<dbReference type="PANTHER" id="PTHR10792">
    <property type="entry name" value="60S RIBOSOMAL PROTEIN L24"/>
    <property type="match status" value="1"/>
</dbReference>
<dbReference type="GO" id="GO:0003735">
    <property type="term" value="F:structural constituent of ribosome"/>
    <property type="evidence" value="ECO:0007669"/>
    <property type="project" value="InterPro"/>
</dbReference>
<evidence type="ECO:0000256" key="1">
    <source>
        <dbReference type="ARBA" id="ARBA00005647"/>
    </source>
</evidence>
<dbReference type="Pfam" id="PF01246">
    <property type="entry name" value="Ribosomal_L24e"/>
    <property type="match status" value="1"/>
</dbReference>
<comment type="similarity">
    <text evidence="1">Belongs to the eukaryotic ribosomal protein eL24 family.</text>
</comment>
<reference evidence="5" key="1">
    <citation type="submission" date="2021-01" db="EMBL/GenBank/DDBJ databases">
        <authorList>
            <person name="Corre E."/>
            <person name="Pelletier E."/>
            <person name="Niang G."/>
            <person name="Scheremetjew M."/>
            <person name="Finn R."/>
            <person name="Kale V."/>
            <person name="Holt S."/>
            <person name="Cochrane G."/>
            <person name="Meng A."/>
            <person name="Brown T."/>
            <person name="Cohen L."/>
        </authorList>
    </citation>
    <scope>NUCLEOTIDE SEQUENCE</scope>
    <source>
        <strain evidence="5">CCMP147</strain>
    </source>
</reference>
<gene>
    <name evidence="5" type="ORF">TDUB1175_LOCUS13399</name>
</gene>
<dbReference type="GO" id="GO:0003729">
    <property type="term" value="F:mRNA binding"/>
    <property type="evidence" value="ECO:0007669"/>
    <property type="project" value="TreeGrafter"/>
</dbReference>
<evidence type="ECO:0000313" key="5">
    <source>
        <dbReference type="EMBL" id="CAD8314610.1"/>
    </source>
</evidence>
<dbReference type="PANTHER" id="PTHR10792:SF1">
    <property type="entry name" value="RIBOSOMAL PROTEIN L24"/>
    <property type="match status" value="1"/>
</dbReference>
<dbReference type="SUPFAM" id="SSF57716">
    <property type="entry name" value="Glucocorticoid receptor-like (DNA-binding domain)"/>
    <property type="match status" value="1"/>
</dbReference>
<dbReference type="Gene3D" id="6.10.250.1270">
    <property type="match status" value="1"/>
</dbReference>
<sequence>MVIKTDVCAFSENRIYPGHGSRFVRKDGQLAILSSSKCTSMYMQKKKPAKLQWTQAWRRLNKKANVEVGARRTRRRAVRVQRAVAGASLEDIKAKRNQKPEVRAKARDAALREIKARQKTAKGKKTGARR</sequence>
<evidence type="ECO:0000259" key="4">
    <source>
        <dbReference type="Pfam" id="PF01246"/>
    </source>
</evidence>
<dbReference type="FunFam" id="2.30.170.20:FF:000003">
    <property type="entry name" value="60S ribosomal protein L24"/>
    <property type="match status" value="1"/>
</dbReference>
<protein>
    <recommendedName>
        <fullName evidence="4">Large ribosomal subunit protein eL24-related N-terminal domain-containing protein</fullName>
    </recommendedName>
</protein>
<dbReference type="InterPro" id="IPR023442">
    <property type="entry name" value="Ribosomal_eL24_CS"/>
</dbReference>
<feature type="domain" description="Large ribosomal subunit protein eL24-related N-terminal" evidence="4">
    <location>
        <begin position="4"/>
        <end position="66"/>
    </location>
</feature>
<dbReference type="GO" id="GO:0022625">
    <property type="term" value="C:cytosolic large ribosomal subunit"/>
    <property type="evidence" value="ECO:0007669"/>
    <property type="project" value="TreeGrafter"/>
</dbReference>